<feature type="compositionally biased region" description="Gly residues" evidence="1">
    <location>
        <begin position="341"/>
        <end position="352"/>
    </location>
</feature>
<sequence>MSDVVGQIALELGIDSSQIVNQLTGASNKAAKQATSIFSGMGKKIAAGLSIAAFTKFTKDCLEVGSNVTEVQNVVDTAFKDLSGQADQWASNAMTNFGLSELSAKKYMGVFGQMSNAMGITGQAALDMAEDVTGLTGDVASFYNLGTDEAYTKLKSIWTGETETLKDLGVVMTQTNLDQYALNNGFGKTTAKMTEQEKVMLRYQYVTSALSNATGDFVKTQDSWANQTRILTLRFEQLKASFGKGFIALFTPILRGLNSALAGLQKVADGFATFTQMLTGADISSSAATISGLGDIASDTADNVSGIGDAASSTAKQIEKSLAGFDQIEKLSEPTDSSSSSGGGTSSGGLGIDTGVTSETTNVSSAISDMASKVKKALEPLKSISFDNLITSLDNLKESAQPLTEKLFSGLEWAWTNIFVPLATWTIEDALPAFLDVLSAGLDVFNSALDALKPLWDWAWDNFLEPVAEWTGGMIVDILKDLAAALEGISTWISNNQGPFDAIVVTILAFAAAWKAVELAEFIMNAGGVVGIINKMKTAIEACTVAKIADKLETVKICALYAKDFVKSIASSITQLGIYYSTWFKVNVLQSDVVKNLKGIVVAIKESTLALKDDIVQWVKNTAEKAKNKAVDIGQSIKNLAIDMAKATKELALQSVEWVKNTAEKVKNKAVDVTTGIKDFVVNMALATKALISQAVQWGISTASKIADTAATAAHTAATWLATAATTAFGVAMSILTSPITLVIAALAALGLGIYELVKHWDTVKEAAGICWDWIVDKWQSAGEWFSGIWESITSAFSKFDDWLQNIFNMDFSKSFGSLGDIMNAYVANVKNIFGDIKNIFGGLIDFITGIFSGDWEKAWNGIIDTFSGIFSLLADVAKAPLNLVIGFINGLITGVQSGINAIVRSVNKLSFKVPNWVPGIGGEDFGFHLPEADFSKIPYLAQGGYVKPNTPQLAMIGDNRHQGEVVAPEDKLLDMAQKAAAMASSAELLAEAISILKQILKILETLDLDIQLDGKSLKKYVVDKINEHTKQTGKCEIIH</sequence>
<organism evidence="2">
    <name type="scientific">Siphoviridae sp. ctv2R2</name>
    <dbReference type="NCBI Taxonomy" id="2823609"/>
    <lineage>
        <taxon>Viruses</taxon>
        <taxon>Duplodnaviria</taxon>
        <taxon>Heunggongvirae</taxon>
        <taxon>Uroviricota</taxon>
        <taxon>Caudoviricetes</taxon>
    </lineage>
</organism>
<name>A0A8S5LAG8_9CAUD</name>
<dbReference type="EMBL" id="BK014664">
    <property type="protein sequence ID" value="DAD66880.1"/>
    <property type="molecule type" value="Genomic_DNA"/>
</dbReference>
<evidence type="ECO:0000313" key="2">
    <source>
        <dbReference type="EMBL" id="DAD66880.1"/>
    </source>
</evidence>
<protein>
    <submittedName>
        <fullName evidence="2">Minor tail protein</fullName>
    </submittedName>
</protein>
<proteinExistence type="predicted"/>
<accession>A0A8S5LAG8</accession>
<feature type="region of interest" description="Disordered" evidence="1">
    <location>
        <begin position="332"/>
        <end position="356"/>
    </location>
</feature>
<reference evidence="2" key="1">
    <citation type="journal article" date="2021" name="Proc. Natl. Acad. Sci. U.S.A.">
        <title>A Catalog of Tens of Thousands of Viruses from Human Metagenomes Reveals Hidden Associations with Chronic Diseases.</title>
        <authorList>
            <person name="Tisza M.J."/>
            <person name="Buck C.B."/>
        </authorList>
    </citation>
    <scope>NUCLEOTIDE SEQUENCE</scope>
    <source>
        <strain evidence="2">Ctv2R2</strain>
    </source>
</reference>
<evidence type="ECO:0000256" key="1">
    <source>
        <dbReference type="SAM" id="MobiDB-lite"/>
    </source>
</evidence>